<dbReference type="AlphaFoldDB" id="A0A6P5T5F3"/>
<evidence type="ECO:0000256" key="2">
    <source>
        <dbReference type="ARBA" id="ARBA00004906"/>
    </source>
</evidence>
<comment type="function">
    <text evidence="5">Functions as an E3 ubiquitin ligase.</text>
</comment>
<evidence type="ECO:0000256" key="3">
    <source>
        <dbReference type="ARBA" id="ARBA00022679"/>
    </source>
</evidence>
<keyword evidence="3 5" id="KW-0808">Transferase</keyword>
<dbReference type="RefSeq" id="XP_021822385.1">
    <property type="nucleotide sequence ID" value="XM_021966693.1"/>
</dbReference>
<dbReference type="InterPro" id="IPR045185">
    <property type="entry name" value="PUB22/23/24-like"/>
</dbReference>
<dbReference type="UniPathway" id="UPA00143"/>
<protein>
    <recommendedName>
        <fullName evidence="5 6">U-box domain-containing protein</fullName>
        <ecNumber evidence="5">2.3.2.27</ecNumber>
    </recommendedName>
    <alternativeName>
        <fullName evidence="5">RING-type E3 ubiquitin transferase PUB</fullName>
    </alternativeName>
</protein>
<evidence type="ECO:0000313" key="8">
    <source>
        <dbReference type="RefSeq" id="XP_021822385.1"/>
    </source>
</evidence>
<dbReference type="SUPFAM" id="SSF48371">
    <property type="entry name" value="ARM repeat"/>
    <property type="match status" value="2"/>
</dbReference>
<dbReference type="CDD" id="cd16655">
    <property type="entry name" value="RING-Ubox_WDSUB1-like"/>
    <property type="match status" value="2"/>
</dbReference>
<dbReference type="Gene3D" id="3.30.40.10">
    <property type="entry name" value="Zinc/RING finger domain, C3HC4 (zinc finger)"/>
    <property type="match status" value="2"/>
</dbReference>
<evidence type="ECO:0000256" key="1">
    <source>
        <dbReference type="ARBA" id="ARBA00000900"/>
    </source>
</evidence>
<organism evidence="7 8">
    <name type="scientific">Prunus avium</name>
    <name type="common">Cherry</name>
    <name type="synonym">Cerasus avium</name>
    <dbReference type="NCBI Taxonomy" id="42229"/>
    <lineage>
        <taxon>Eukaryota</taxon>
        <taxon>Viridiplantae</taxon>
        <taxon>Streptophyta</taxon>
        <taxon>Embryophyta</taxon>
        <taxon>Tracheophyta</taxon>
        <taxon>Spermatophyta</taxon>
        <taxon>Magnoliopsida</taxon>
        <taxon>eudicotyledons</taxon>
        <taxon>Gunneridae</taxon>
        <taxon>Pentapetalae</taxon>
        <taxon>rosids</taxon>
        <taxon>fabids</taxon>
        <taxon>Rosales</taxon>
        <taxon>Rosaceae</taxon>
        <taxon>Amygdaloideae</taxon>
        <taxon>Amygdaleae</taxon>
        <taxon>Prunus</taxon>
    </lineage>
</organism>
<evidence type="ECO:0000313" key="7">
    <source>
        <dbReference type="Proteomes" id="UP000515124"/>
    </source>
</evidence>
<reference evidence="8" key="1">
    <citation type="submission" date="2025-08" db="UniProtKB">
        <authorList>
            <consortium name="RefSeq"/>
        </authorList>
    </citation>
    <scope>IDENTIFICATION</scope>
</reference>
<dbReference type="GO" id="GO:0016567">
    <property type="term" value="P:protein ubiquitination"/>
    <property type="evidence" value="ECO:0007669"/>
    <property type="project" value="UniProtKB-UniRule"/>
</dbReference>
<dbReference type="KEGG" id="pavi:110763818"/>
<dbReference type="Gene3D" id="1.25.10.10">
    <property type="entry name" value="Leucine-rich Repeat Variant"/>
    <property type="match status" value="2"/>
</dbReference>
<name>A0A6P5T5F3_PRUAV</name>
<dbReference type="Proteomes" id="UP000515124">
    <property type="component" value="Unplaced"/>
</dbReference>
<proteinExistence type="predicted"/>
<keyword evidence="4 5" id="KW-0833">Ubl conjugation pathway</keyword>
<dbReference type="InterPro" id="IPR013083">
    <property type="entry name" value="Znf_RING/FYVE/PHD"/>
</dbReference>
<feature type="domain" description="U-box" evidence="6">
    <location>
        <begin position="5"/>
        <end position="81"/>
    </location>
</feature>
<dbReference type="GeneID" id="110763818"/>
<dbReference type="InterPro" id="IPR058678">
    <property type="entry name" value="ARM_PUB"/>
</dbReference>
<dbReference type="Pfam" id="PF25598">
    <property type="entry name" value="ARM_PUB"/>
    <property type="match status" value="2"/>
</dbReference>
<dbReference type="InterPro" id="IPR003613">
    <property type="entry name" value="Ubox_domain"/>
</dbReference>
<dbReference type="InterPro" id="IPR016024">
    <property type="entry name" value="ARM-type_fold"/>
</dbReference>
<dbReference type="EC" id="2.3.2.27" evidence="5"/>
<gene>
    <name evidence="8" type="primary">LOC110763818</name>
</gene>
<dbReference type="InterPro" id="IPR011989">
    <property type="entry name" value="ARM-like"/>
</dbReference>
<sequence>MDDIEVPQYFVCPISLQIMQDPVTAITGITYDRYSIEHWLFQSKNTTCPVTKQPLPRDSELTPNHTLRRLIQAWCTDNASHGIDRIPTPKPPLDKAQVLKLLKDFWNPKLQLKIIRKIEFLATESEGNRKYLVDAGVAKAILLFIANRCYKEGLVDGLEEALSILHFVQISSEELCLLFMENDQIIDSLTWVFGCKLQNQIAVSTHAVLVLKSMIQKAHSSVLETLNPDFFKKLVGVLRNGITQQGTNAALHIMLDACPWERNRIKMVDAGAVYELIELEFEAPEKKTTELILGILFHMCSCFDGWAQFLSHKGGICVVSKRLLRVSPSADDRAILIFSLICKYSGTNIVLQEMLEVGAVSRLCTLLQIDCAPYLKDKAGILSRVCPISLQIMQDPVTAITGITYDRYSIEHWLFQSKNTTCPVTKQPLPRDSELTPNHTLRRLIQAWCTDNASHGIDRIPTPKPPLDKAQVLKLLKDFWNPKLQLKIIRKIEFLATESEGNRKYLVDAGVAKAILLFIANRCYKEGLVDGLEEALSILHFVRISSEELSLLFMENDQIIDSLTWVFGCKLQNQIAVSTHAVLVLKSMIQKAHSSVLETLNPDFFKKLVGVLRNGITQQGTNAALHIMLDACPWGRNRVKMVDAGAVYELIELEFEAPEKKTTELILGILFHMCSCFDGWAQFLSHKGGICVVSKRLEFLKLVSY</sequence>
<keyword evidence="7" id="KW-1185">Reference proteome</keyword>
<dbReference type="PROSITE" id="PS51698">
    <property type="entry name" value="U_BOX"/>
    <property type="match status" value="2"/>
</dbReference>
<dbReference type="GO" id="GO:0061630">
    <property type="term" value="F:ubiquitin protein ligase activity"/>
    <property type="evidence" value="ECO:0007669"/>
    <property type="project" value="UniProtKB-UniRule"/>
</dbReference>
<dbReference type="SMART" id="SM00504">
    <property type="entry name" value="Ubox"/>
    <property type="match status" value="2"/>
</dbReference>
<evidence type="ECO:0000256" key="4">
    <source>
        <dbReference type="ARBA" id="ARBA00022786"/>
    </source>
</evidence>
<dbReference type="PANTHER" id="PTHR22849:SF24">
    <property type="entry name" value="E3 UBIQUITIN-PROTEIN LIGASE PUB24"/>
    <property type="match status" value="1"/>
</dbReference>
<dbReference type="Pfam" id="PF04564">
    <property type="entry name" value="U-box"/>
    <property type="match status" value="1"/>
</dbReference>
<dbReference type="PANTHER" id="PTHR22849">
    <property type="entry name" value="WDSAM1 PROTEIN"/>
    <property type="match status" value="1"/>
</dbReference>
<evidence type="ECO:0000259" key="6">
    <source>
        <dbReference type="PROSITE" id="PS51698"/>
    </source>
</evidence>
<evidence type="ECO:0000256" key="5">
    <source>
        <dbReference type="RuleBase" id="RU369093"/>
    </source>
</evidence>
<dbReference type="SUPFAM" id="SSF57850">
    <property type="entry name" value="RING/U-box"/>
    <property type="match status" value="2"/>
</dbReference>
<comment type="catalytic activity">
    <reaction evidence="1 5">
        <text>S-ubiquitinyl-[E2 ubiquitin-conjugating enzyme]-L-cysteine + [acceptor protein]-L-lysine = [E2 ubiquitin-conjugating enzyme]-L-cysteine + N(6)-ubiquitinyl-[acceptor protein]-L-lysine.</text>
        <dbReference type="EC" id="2.3.2.27"/>
    </reaction>
</comment>
<feature type="domain" description="U-box" evidence="6">
    <location>
        <begin position="379"/>
        <end position="455"/>
    </location>
</feature>
<comment type="pathway">
    <text evidence="2 5">Protein modification; protein ubiquitination.</text>
</comment>
<accession>A0A6P5T5F3</accession>